<gene>
    <name evidence="3" type="ORF">PDE001_LOCUS11544</name>
</gene>
<evidence type="ECO:0000313" key="4">
    <source>
        <dbReference type="Proteomes" id="UP001162029"/>
    </source>
</evidence>
<protein>
    <recommendedName>
        <fullName evidence="2">PLD phosphodiesterase domain-containing protein</fullName>
    </recommendedName>
</protein>
<dbReference type="PANTHER" id="PTHR10185:SF17">
    <property type="entry name" value="GM01519P-RELATED"/>
    <property type="match status" value="1"/>
</dbReference>
<evidence type="ECO:0000259" key="2">
    <source>
        <dbReference type="PROSITE" id="PS50035"/>
    </source>
</evidence>
<dbReference type="InterPro" id="IPR032803">
    <property type="entry name" value="PLDc_3"/>
</dbReference>
<keyword evidence="4" id="KW-1185">Reference proteome</keyword>
<name>A0AAV0VBM0_9STRA</name>
<feature type="domain" description="PLD phosphodiesterase" evidence="2">
    <location>
        <begin position="192"/>
        <end position="219"/>
    </location>
</feature>
<dbReference type="CDD" id="cd09106">
    <property type="entry name" value="PLDc_vPLD3_4_5_like_1"/>
    <property type="match status" value="1"/>
</dbReference>
<dbReference type="PANTHER" id="PTHR10185">
    <property type="entry name" value="PHOSPHOLIPASE D - RELATED"/>
    <property type="match status" value="1"/>
</dbReference>
<organism evidence="3 4">
    <name type="scientific">Peronospora destructor</name>
    <dbReference type="NCBI Taxonomy" id="86335"/>
    <lineage>
        <taxon>Eukaryota</taxon>
        <taxon>Sar</taxon>
        <taxon>Stramenopiles</taxon>
        <taxon>Oomycota</taxon>
        <taxon>Peronosporomycetes</taxon>
        <taxon>Peronosporales</taxon>
        <taxon>Peronosporaceae</taxon>
        <taxon>Peronospora</taxon>
    </lineage>
</organism>
<dbReference type="Proteomes" id="UP001162029">
    <property type="component" value="Unassembled WGS sequence"/>
</dbReference>
<dbReference type="InterPro" id="IPR050874">
    <property type="entry name" value="Diverse_PLD-related"/>
</dbReference>
<evidence type="ECO:0000256" key="1">
    <source>
        <dbReference type="ARBA" id="ARBA00008664"/>
    </source>
</evidence>
<dbReference type="GO" id="GO:0003824">
    <property type="term" value="F:catalytic activity"/>
    <property type="evidence" value="ECO:0007669"/>
    <property type="project" value="InterPro"/>
</dbReference>
<accession>A0AAV0VBM0</accession>
<reference evidence="3" key="1">
    <citation type="submission" date="2022-12" db="EMBL/GenBank/DDBJ databases">
        <authorList>
            <person name="Webb A."/>
        </authorList>
    </citation>
    <scope>NUCLEOTIDE SEQUENCE</scope>
    <source>
        <strain evidence="3">Pd1</strain>
    </source>
</reference>
<dbReference type="InterPro" id="IPR001736">
    <property type="entry name" value="PLipase_D/transphosphatidylase"/>
</dbReference>
<dbReference type="AlphaFoldDB" id="A0AAV0VBM0"/>
<dbReference type="SUPFAM" id="SSF56024">
    <property type="entry name" value="Phospholipase D/nuclease"/>
    <property type="match status" value="2"/>
</dbReference>
<sequence>MARRLRRGDGAAMFAVLWAALCVFLITLCFSSRNSAVSKLLSVPKSRVFDGRKFISTANLSSHATLSLVESLPVGDFELSSSVLQTFEVLIRHVQAVTTSIELSAMYWNLLGEEDRKIYSEFEMTKFGARRGRKLLFALRDAASRGVTIRILTTSGAGQIETTSVPSEVQFLLDTAPKNVYVRCWNGPEWYGSGILHQKLWIFDTQHVYIGSANMDWKSLSQVMEMGVIMENLAPTSKIIQDIQRLFETWWMFASSKLLPAKTATYFSDKFQHELQVPAWSLYLPEEKRSEDPFVKAGFVALGNISHQLQTSFSTERDMLTHTQMFVSAAPLEATAAHSRSFDEDALVYTIRSAESFVSLSVMDFAPFSMYTPGPFYWPALTDALLAGVYSKPELRVRLLISQWQHSSLQLLEALATLQKQAKLCHHMHARCSGRLEIKIFRVPGWQNTTSSADRKALWPSYTRVNHAKYIVTDTRANVGTSNMEWEYFYTAAGASVNTNHEPTRKALENVFERNWNSSYAQPLDDVLVEL</sequence>
<dbReference type="Pfam" id="PF13918">
    <property type="entry name" value="PLDc_3"/>
    <property type="match status" value="1"/>
</dbReference>
<dbReference type="Pfam" id="PF13091">
    <property type="entry name" value="PLDc_2"/>
    <property type="match status" value="1"/>
</dbReference>
<feature type="domain" description="PLD phosphodiesterase" evidence="2">
    <location>
        <begin position="462"/>
        <end position="488"/>
    </location>
</feature>
<dbReference type="Gene3D" id="3.30.870.10">
    <property type="entry name" value="Endonuclease Chain A"/>
    <property type="match status" value="2"/>
</dbReference>
<comment type="caution">
    <text evidence="3">The sequence shown here is derived from an EMBL/GenBank/DDBJ whole genome shotgun (WGS) entry which is preliminary data.</text>
</comment>
<dbReference type="PROSITE" id="PS50035">
    <property type="entry name" value="PLD"/>
    <property type="match status" value="2"/>
</dbReference>
<dbReference type="SMART" id="SM00155">
    <property type="entry name" value="PLDc"/>
    <property type="match status" value="2"/>
</dbReference>
<proteinExistence type="inferred from homology"/>
<comment type="similarity">
    <text evidence="1">Belongs to the phospholipase D family.</text>
</comment>
<evidence type="ECO:0000313" key="3">
    <source>
        <dbReference type="EMBL" id="CAI5746564.1"/>
    </source>
</evidence>
<dbReference type="EMBL" id="CANTFM010002597">
    <property type="protein sequence ID" value="CAI5746564.1"/>
    <property type="molecule type" value="Genomic_DNA"/>
</dbReference>
<dbReference type="CDD" id="cd09107">
    <property type="entry name" value="PLDc_vPLD3_4_5_like_2"/>
    <property type="match status" value="1"/>
</dbReference>
<dbReference type="InterPro" id="IPR025202">
    <property type="entry name" value="PLD-like_dom"/>
</dbReference>